<dbReference type="GO" id="GO:0016035">
    <property type="term" value="C:zeta DNA polymerase complex"/>
    <property type="evidence" value="ECO:0007669"/>
    <property type="project" value="TreeGrafter"/>
</dbReference>
<name>A0AAW1QB98_9CHLO</name>
<gene>
    <name evidence="2" type="ORF">WJX72_011659</name>
</gene>
<dbReference type="Gene3D" id="3.30.900.10">
    <property type="entry name" value="HORMA domain"/>
    <property type="match status" value="1"/>
</dbReference>
<dbReference type="EMBL" id="JALJOR010000004">
    <property type="protein sequence ID" value="KAK9818377.1"/>
    <property type="molecule type" value="Genomic_DNA"/>
</dbReference>
<dbReference type="PROSITE" id="PS50815">
    <property type="entry name" value="HORMA"/>
    <property type="match status" value="1"/>
</dbReference>
<accession>A0AAW1QB98</accession>
<organism evidence="2 3">
    <name type="scientific">[Myrmecia] bisecta</name>
    <dbReference type="NCBI Taxonomy" id="41462"/>
    <lineage>
        <taxon>Eukaryota</taxon>
        <taxon>Viridiplantae</taxon>
        <taxon>Chlorophyta</taxon>
        <taxon>core chlorophytes</taxon>
        <taxon>Trebouxiophyceae</taxon>
        <taxon>Trebouxiales</taxon>
        <taxon>Trebouxiaceae</taxon>
        <taxon>Myrmecia</taxon>
    </lineage>
</organism>
<dbReference type="AlphaFoldDB" id="A0AAW1QB98"/>
<dbReference type="PANTHER" id="PTHR11842:SF10">
    <property type="entry name" value="MITOTIC SPINDLE ASSEMBLY CHECKPOINT PROTEIN MAD2B"/>
    <property type="match status" value="1"/>
</dbReference>
<sequence>MNVATLAEVQEEVATVLCEFLEAAVHQVLHLREVYNPELFDRHRYLNITVRKSRHPDLNEYIHSLVESLKVPLREAKLQKVAILLLDSHGRTVERYVVQLQVDRKGLCHLNAADLDAALRGFLLKLQYVDACLKPLPKGCTFDIVAYCYERDMVPLQMWVEGNPGTGEMDVPRPVVMPIKSASLAAGALQLQLYAES</sequence>
<dbReference type="Proteomes" id="UP001489004">
    <property type="component" value="Unassembled WGS sequence"/>
</dbReference>
<dbReference type="Pfam" id="PF02301">
    <property type="entry name" value="HORMA"/>
    <property type="match status" value="1"/>
</dbReference>
<evidence type="ECO:0000259" key="1">
    <source>
        <dbReference type="PROSITE" id="PS50815"/>
    </source>
</evidence>
<dbReference type="SUPFAM" id="SSF56019">
    <property type="entry name" value="The spindle assembly checkpoint protein mad2"/>
    <property type="match status" value="1"/>
</dbReference>
<dbReference type="InterPro" id="IPR036570">
    <property type="entry name" value="HORMA_dom_sf"/>
</dbReference>
<reference evidence="2 3" key="1">
    <citation type="journal article" date="2024" name="Nat. Commun.">
        <title>Phylogenomics reveals the evolutionary origins of lichenization in chlorophyte algae.</title>
        <authorList>
            <person name="Puginier C."/>
            <person name="Libourel C."/>
            <person name="Otte J."/>
            <person name="Skaloud P."/>
            <person name="Haon M."/>
            <person name="Grisel S."/>
            <person name="Petersen M."/>
            <person name="Berrin J.G."/>
            <person name="Delaux P.M."/>
            <person name="Dal Grande F."/>
            <person name="Keller J."/>
        </authorList>
    </citation>
    <scope>NUCLEOTIDE SEQUENCE [LARGE SCALE GENOMIC DNA]</scope>
    <source>
        <strain evidence="2 3">SAG 2043</strain>
    </source>
</reference>
<dbReference type="PANTHER" id="PTHR11842">
    <property type="entry name" value="MITOTIC SPINDLE ASSEMBLY CHECKPOINT PROTEIN MAD2"/>
    <property type="match status" value="1"/>
</dbReference>
<evidence type="ECO:0000313" key="2">
    <source>
        <dbReference type="EMBL" id="KAK9818377.1"/>
    </source>
</evidence>
<dbReference type="InterPro" id="IPR003511">
    <property type="entry name" value="HORMA_dom"/>
</dbReference>
<feature type="domain" description="HORMA" evidence="1">
    <location>
        <begin position="11"/>
        <end position="195"/>
    </location>
</feature>
<comment type="caution">
    <text evidence="2">The sequence shown here is derived from an EMBL/GenBank/DDBJ whole genome shotgun (WGS) entry which is preliminary data.</text>
</comment>
<proteinExistence type="predicted"/>
<protein>
    <recommendedName>
        <fullName evidence="1">HORMA domain-containing protein</fullName>
    </recommendedName>
</protein>
<dbReference type="InterPro" id="IPR045091">
    <property type="entry name" value="Mad2-like"/>
</dbReference>
<evidence type="ECO:0000313" key="3">
    <source>
        <dbReference type="Proteomes" id="UP001489004"/>
    </source>
</evidence>
<keyword evidence="3" id="KW-1185">Reference proteome</keyword>